<proteinExistence type="predicted"/>
<organism evidence="2">
    <name type="scientific">bioreactor metagenome</name>
    <dbReference type="NCBI Taxonomy" id="1076179"/>
    <lineage>
        <taxon>unclassified sequences</taxon>
        <taxon>metagenomes</taxon>
        <taxon>ecological metagenomes</taxon>
    </lineage>
</organism>
<reference evidence="2" key="1">
    <citation type="submission" date="2019-08" db="EMBL/GenBank/DDBJ databases">
        <authorList>
            <person name="Kucharzyk K."/>
            <person name="Murdoch R.W."/>
            <person name="Higgins S."/>
            <person name="Loffler F."/>
        </authorList>
    </citation>
    <scope>NUCLEOTIDE SEQUENCE</scope>
</reference>
<comment type="caution">
    <text evidence="2">The sequence shown here is derived from an EMBL/GenBank/DDBJ whole genome shotgun (WGS) entry which is preliminary data.</text>
</comment>
<gene>
    <name evidence="2" type="ORF">SDC9_75173</name>
</gene>
<accession>A0A644YJI1</accession>
<evidence type="ECO:0000256" key="1">
    <source>
        <dbReference type="SAM" id="MobiDB-lite"/>
    </source>
</evidence>
<sequence length="401" mass="41383">MLLADQRAELGVGVFGHAELPAFDLALHLCHEAIEDRALDIHALGAQAHLAAVDEGRTQRAFDGGVEVAVGKHDGGVLAAHLHADRARALGCGLHDDFAGACLAGEGDGVHVGVRGDEFACGIRAEAVHHVVHAGRNARLVHHFAEQGCGLRGFLRRLDDHGVAAGQCRAHLPRHQQQGQVPRADDAHHAHRRAVAVVDGALAVGCGHLEKLGGNILHHIGEDLEIGRAARDVDVAGNAARLAGVGTFGGEEFVEAAVDAVGQGIEPLHALGHGHACPGAVQRGLGGGDGGIHLVAIRLVHLGNQLAGEGGALVEGAAGGDVLAIDEVFDFFHVLSHLFIQLGSHSALSPACAISASCSSLPPDTPMPPMRSPFSTTGSPPPNATKRGRSTRPARTASEWL</sequence>
<evidence type="ECO:0000313" key="2">
    <source>
        <dbReference type="EMBL" id="MPM28646.1"/>
    </source>
</evidence>
<feature type="region of interest" description="Disordered" evidence="1">
    <location>
        <begin position="363"/>
        <end position="401"/>
    </location>
</feature>
<protein>
    <submittedName>
        <fullName evidence="2">Uncharacterized protein</fullName>
    </submittedName>
</protein>
<name>A0A644YJI1_9ZZZZ</name>
<dbReference type="EMBL" id="VSSQ01005311">
    <property type="protein sequence ID" value="MPM28646.1"/>
    <property type="molecule type" value="Genomic_DNA"/>
</dbReference>
<dbReference type="AlphaFoldDB" id="A0A644YJI1"/>